<dbReference type="EC" id="2.7.1.30" evidence="11"/>
<keyword evidence="5 11" id="KW-0418">Kinase</keyword>
<evidence type="ECO:0000259" key="14">
    <source>
        <dbReference type="Pfam" id="PF02782"/>
    </source>
</evidence>
<dbReference type="Pfam" id="PF02782">
    <property type="entry name" value="FGGY_C"/>
    <property type="match status" value="1"/>
</dbReference>
<feature type="binding site" evidence="11">
    <location>
        <position position="14"/>
    </location>
    <ligand>
        <name>sn-glycerol 3-phosphate</name>
        <dbReference type="ChEBI" id="CHEBI:57597"/>
    </ligand>
</feature>
<feature type="binding site" evidence="11">
    <location>
        <position position="268"/>
    </location>
    <ligand>
        <name>ADP</name>
        <dbReference type="ChEBI" id="CHEBI:456216"/>
    </ligand>
</feature>
<protein>
    <recommendedName>
        <fullName evidence="11">Glycerol kinase</fullName>
        <ecNumber evidence="11">2.7.1.30</ecNumber>
    </recommendedName>
    <alternativeName>
        <fullName evidence="11">ATP:glycerol 3-phosphotransferase</fullName>
    </alternativeName>
    <alternativeName>
        <fullName evidence="11">Glycerokinase</fullName>
        <shortName evidence="11">GK</shortName>
    </alternativeName>
</protein>
<dbReference type="PROSITE" id="PS00445">
    <property type="entry name" value="FGGY_KINASES_2"/>
    <property type="match status" value="1"/>
</dbReference>
<dbReference type="OrthoDB" id="9805576at2"/>
<dbReference type="RefSeq" id="WP_090290096.1">
    <property type="nucleotide sequence ID" value="NZ_FNCK01000007.1"/>
</dbReference>
<evidence type="ECO:0000256" key="12">
    <source>
        <dbReference type="RuleBase" id="RU003733"/>
    </source>
</evidence>
<feature type="binding site" evidence="11">
    <location>
        <position position="413"/>
    </location>
    <ligand>
        <name>ATP</name>
        <dbReference type="ChEBI" id="CHEBI:30616"/>
    </ligand>
</feature>
<feature type="binding site" evidence="11">
    <location>
        <position position="14"/>
    </location>
    <ligand>
        <name>ATP</name>
        <dbReference type="ChEBI" id="CHEBI:30616"/>
    </ligand>
</feature>
<evidence type="ECO:0000256" key="3">
    <source>
        <dbReference type="ARBA" id="ARBA00022679"/>
    </source>
</evidence>
<dbReference type="NCBIfam" id="NF000756">
    <property type="entry name" value="PRK00047.1"/>
    <property type="match status" value="1"/>
</dbReference>
<feature type="binding site" evidence="11">
    <location>
        <position position="312"/>
    </location>
    <ligand>
        <name>ADP</name>
        <dbReference type="ChEBI" id="CHEBI:456216"/>
    </ligand>
</feature>
<evidence type="ECO:0000256" key="10">
    <source>
        <dbReference type="ARBA" id="ARBA00063665"/>
    </source>
</evidence>
<dbReference type="GO" id="GO:0005829">
    <property type="term" value="C:cytosol"/>
    <property type="evidence" value="ECO:0007669"/>
    <property type="project" value="TreeGrafter"/>
</dbReference>
<feature type="binding site" evidence="11">
    <location>
        <position position="136"/>
    </location>
    <ligand>
        <name>glycerol</name>
        <dbReference type="ChEBI" id="CHEBI:17754"/>
    </ligand>
</feature>
<feature type="binding site" evidence="11">
    <location>
        <position position="84"/>
    </location>
    <ligand>
        <name>glycerol</name>
        <dbReference type="ChEBI" id="CHEBI:17754"/>
    </ligand>
</feature>
<dbReference type="FunFam" id="3.30.420.40:FF:000007">
    <property type="entry name" value="Glycerol kinase"/>
    <property type="match status" value="1"/>
</dbReference>
<evidence type="ECO:0000313" key="15">
    <source>
        <dbReference type="EMBL" id="SDG37809.1"/>
    </source>
</evidence>
<feature type="binding site" evidence="11">
    <location>
        <position position="316"/>
    </location>
    <ligand>
        <name>ATP</name>
        <dbReference type="ChEBI" id="CHEBI:30616"/>
    </ligand>
</feature>
<keyword evidence="3 11" id="KW-0808">Transferase</keyword>
<evidence type="ECO:0000313" key="16">
    <source>
        <dbReference type="Proteomes" id="UP000199708"/>
    </source>
</evidence>
<dbReference type="AlphaFoldDB" id="A0A1G7TT11"/>
<feature type="binding site" evidence="11">
    <location>
        <position position="85"/>
    </location>
    <ligand>
        <name>sn-glycerol 3-phosphate</name>
        <dbReference type="ChEBI" id="CHEBI:57597"/>
    </ligand>
</feature>
<keyword evidence="16" id="KW-1185">Reference proteome</keyword>
<evidence type="ECO:0000256" key="7">
    <source>
        <dbReference type="ARBA" id="ARBA00022840"/>
    </source>
</evidence>
<keyword evidence="4 11" id="KW-0547">Nucleotide-binding</keyword>
<keyword evidence="11" id="KW-0597">Phosphoprotein</keyword>
<organism evidence="15 16">
    <name type="scientific">Facklamia miroungae</name>
    <dbReference type="NCBI Taxonomy" id="120956"/>
    <lineage>
        <taxon>Bacteria</taxon>
        <taxon>Bacillati</taxon>
        <taxon>Bacillota</taxon>
        <taxon>Bacilli</taxon>
        <taxon>Lactobacillales</taxon>
        <taxon>Aerococcaceae</taxon>
        <taxon>Facklamia</taxon>
    </lineage>
</organism>
<feature type="binding site" evidence="11">
    <location>
        <position position="85"/>
    </location>
    <ligand>
        <name>glycerol</name>
        <dbReference type="ChEBI" id="CHEBI:17754"/>
    </ligand>
</feature>
<comment type="PTM">
    <text evidence="11">The phosphoenolpyruvate-dependent sugar phosphotransferase system (PTS), including enzyme I, and histidine-containing protein (HPr) are required for the phosphorylation, which leads to the activation of the enzyme.</text>
</comment>
<dbReference type="GO" id="GO:0005524">
    <property type="term" value="F:ATP binding"/>
    <property type="evidence" value="ECO:0007669"/>
    <property type="project" value="UniProtKB-UniRule"/>
</dbReference>
<accession>A0A1G7TT11</accession>
<comment type="activity regulation">
    <text evidence="11">Activated by phosphorylation and inhibited by fructose 1,6-bisphosphate (FBP).</text>
</comment>
<dbReference type="InterPro" id="IPR018483">
    <property type="entry name" value="Carb_kinase_FGGY_CS"/>
</dbReference>
<evidence type="ECO:0000256" key="9">
    <source>
        <dbReference type="ARBA" id="ARBA00054633"/>
    </source>
</evidence>
<feature type="binding site" evidence="11">
    <location>
        <position position="246"/>
    </location>
    <ligand>
        <name>glycerol</name>
        <dbReference type="ChEBI" id="CHEBI:17754"/>
    </ligand>
</feature>
<feature type="binding site" evidence="11">
    <location>
        <position position="413"/>
    </location>
    <ligand>
        <name>ADP</name>
        <dbReference type="ChEBI" id="CHEBI:456216"/>
    </ligand>
</feature>
<evidence type="ECO:0000259" key="13">
    <source>
        <dbReference type="Pfam" id="PF00370"/>
    </source>
</evidence>
<keyword evidence="7 11" id="KW-0067">ATP-binding</keyword>
<dbReference type="InterPro" id="IPR018484">
    <property type="entry name" value="FGGY_N"/>
</dbReference>
<dbReference type="UniPathway" id="UPA00618">
    <property type="reaction ID" value="UER00672"/>
</dbReference>
<evidence type="ECO:0000256" key="2">
    <source>
        <dbReference type="ARBA" id="ARBA00009156"/>
    </source>
</evidence>
<dbReference type="InterPro" id="IPR000577">
    <property type="entry name" value="Carb_kinase_FGGY"/>
</dbReference>
<feature type="binding site" evidence="11">
    <location>
        <position position="15"/>
    </location>
    <ligand>
        <name>ATP</name>
        <dbReference type="ChEBI" id="CHEBI:30616"/>
    </ligand>
</feature>
<feature type="domain" description="Carbohydrate kinase FGGY C-terminal" evidence="14">
    <location>
        <begin position="264"/>
        <end position="452"/>
    </location>
</feature>
<evidence type="ECO:0000256" key="8">
    <source>
        <dbReference type="ARBA" id="ARBA00052101"/>
    </source>
</evidence>
<sequence length="503" mass="56048">MLDEQYVMSIDQGTTSTRAVIVNRQGEFVSSAQKEFQQFFPQSGWVEQDANEIWQSVQSVISEALINGNIQPQQIKAIGVTNQRETTVVWDRKSGEPIYRAIVWQSRQSSDICERVKKKGLENFIKKKTGLPIDPYFSASKIRWILDFVPGAHSQAQAGELAFGTIDSWLMWKISGGRHHITDYSNASRTLLFNIETLEWDQELLAIFDIPLKMLPKVVSNSEIYGKTATYHFYGYEIPLAGMAGDQQAALIGQLAFKKGQVKSTYGTGAFILMNIGHQVKHSQHALATSIAYKFPDQPPVYCIEGSIFVAGSAVQWLRDGLEMIKESADSEKLAEKSENEDEVFVVPAFTGLGAPYWDPQARGAVFGLTRGTNKADFVKATLQSLAYQVRDIIDVMKLETGVAIPELKVDGGAAKNNYLMQFQADILNTPVTRLSNLETTALGAAFLAGLAVGYWDSIEEIQMLVKPAKIFKPQMSASKREHLYKGWERAVQSVQFFGDQSK</sequence>
<dbReference type="HAMAP" id="MF_00186">
    <property type="entry name" value="Glycerol_kin"/>
    <property type="match status" value="1"/>
</dbReference>
<proteinExistence type="inferred from homology"/>
<dbReference type="EMBL" id="FNCK01000007">
    <property type="protein sequence ID" value="SDG37809.1"/>
    <property type="molecule type" value="Genomic_DNA"/>
</dbReference>
<evidence type="ECO:0000256" key="11">
    <source>
        <dbReference type="HAMAP-Rule" id="MF_00186"/>
    </source>
</evidence>
<dbReference type="Proteomes" id="UP000199708">
    <property type="component" value="Unassembled WGS sequence"/>
</dbReference>
<dbReference type="SUPFAM" id="SSF53067">
    <property type="entry name" value="Actin-like ATPase domain"/>
    <property type="match status" value="2"/>
</dbReference>
<dbReference type="CDD" id="cd07786">
    <property type="entry name" value="FGGY_EcGK_like"/>
    <property type="match status" value="1"/>
</dbReference>
<evidence type="ECO:0000256" key="5">
    <source>
        <dbReference type="ARBA" id="ARBA00022777"/>
    </source>
</evidence>
<dbReference type="InterPro" id="IPR005999">
    <property type="entry name" value="Glycerol_kin"/>
</dbReference>
<comment type="catalytic activity">
    <reaction evidence="8 11">
        <text>glycerol + ATP = sn-glycerol 3-phosphate + ADP + H(+)</text>
        <dbReference type="Rhea" id="RHEA:21644"/>
        <dbReference type="ChEBI" id="CHEBI:15378"/>
        <dbReference type="ChEBI" id="CHEBI:17754"/>
        <dbReference type="ChEBI" id="CHEBI:30616"/>
        <dbReference type="ChEBI" id="CHEBI:57597"/>
        <dbReference type="ChEBI" id="CHEBI:456216"/>
        <dbReference type="EC" id="2.7.1.30"/>
    </reaction>
</comment>
<evidence type="ECO:0000256" key="6">
    <source>
        <dbReference type="ARBA" id="ARBA00022798"/>
    </source>
</evidence>
<evidence type="ECO:0000256" key="1">
    <source>
        <dbReference type="ARBA" id="ARBA00005190"/>
    </source>
</evidence>
<feature type="binding site" evidence="11">
    <location>
        <position position="136"/>
    </location>
    <ligand>
        <name>sn-glycerol 3-phosphate</name>
        <dbReference type="ChEBI" id="CHEBI:57597"/>
    </ligand>
</feature>
<comment type="pathway">
    <text evidence="1 11">Polyol metabolism; glycerol degradation via glycerol kinase pathway; sn-glycerol 3-phosphate from glycerol: step 1/1.</text>
</comment>
<dbReference type="FunFam" id="3.30.420.40:FF:000008">
    <property type="entry name" value="Glycerol kinase"/>
    <property type="match status" value="1"/>
</dbReference>
<feature type="modified residue" description="Phosphohistidine; by HPr" evidence="11">
    <location>
        <position position="232"/>
    </location>
</feature>
<feature type="binding site" evidence="11">
    <location>
        <position position="312"/>
    </location>
    <ligand>
        <name>ATP</name>
        <dbReference type="ChEBI" id="CHEBI:30616"/>
    </ligand>
</feature>
<dbReference type="GO" id="GO:0006072">
    <property type="term" value="P:glycerol-3-phosphate metabolic process"/>
    <property type="evidence" value="ECO:0007669"/>
    <property type="project" value="InterPro"/>
</dbReference>
<keyword evidence="6 11" id="KW-0319">Glycerol metabolism</keyword>
<feature type="binding site" evidence="11">
    <location>
        <position position="14"/>
    </location>
    <ligand>
        <name>ADP</name>
        <dbReference type="ChEBI" id="CHEBI:456216"/>
    </ligand>
</feature>
<evidence type="ECO:0000256" key="4">
    <source>
        <dbReference type="ARBA" id="ARBA00022741"/>
    </source>
</evidence>
<dbReference type="STRING" id="120956.SAMN05421791_1076"/>
<dbReference type="NCBIfam" id="TIGR01311">
    <property type="entry name" value="glycerol_kin"/>
    <property type="match status" value="1"/>
</dbReference>
<dbReference type="Gene3D" id="3.30.420.40">
    <property type="match status" value="2"/>
</dbReference>
<feature type="domain" description="Carbohydrate kinase FGGY N-terminal" evidence="13">
    <location>
        <begin position="6"/>
        <end position="253"/>
    </location>
</feature>
<reference evidence="15 16" key="1">
    <citation type="submission" date="2016-10" db="EMBL/GenBank/DDBJ databases">
        <authorList>
            <person name="de Groot N.N."/>
        </authorList>
    </citation>
    <scope>NUCLEOTIDE SEQUENCE [LARGE SCALE GENOMIC DNA]</scope>
    <source>
        <strain evidence="15 16">ATCC BAA-466</strain>
    </source>
</reference>
<dbReference type="GO" id="GO:0004370">
    <property type="term" value="F:glycerol kinase activity"/>
    <property type="evidence" value="ECO:0007669"/>
    <property type="project" value="UniProtKB-UniRule"/>
</dbReference>
<comment type="subunit">
    <text evidence="10 11">Homotetramer and homodimer (in equilibrium).</text>
</comment>
<feature type="binding site" evidence="11">
    <location>
        <position position="18"/>
    </location>
    <ligand>
        <name>ADP</name>
        <dbReference type="ChEBI" id="CHEBI:456216"/>
    </ligand>
</feature>
<dbReference type="PANTHER" id="PTHR10196">
    <property type="entry name" value="SUGAR KINASE"/>
    <property type="match status" value="1"/>
</dbReference>
<dbReference type="GO" id="GO:0019563">
    <property type="term" value="P:glycerol catabolic process"/>
    <property type="evidence" value="ECO:0007669"/>
    <property type="project" value="UniProtKB-UniRule"/>
</dbReference>
<feature type="binding site" evidence="11">
    <location>
        <position position="268"/>
    </location>
    <ligand>
        <name>ATP</name>
        <dbReference type="ChEBI" id="CHEBI:30616"/>
    </ligand>
</feature>
<gene>
    <name evidence="11" type="primary">glpK</name>
    <name evidence="15" type="ORF">SAMN05421791_1076</name>
</gene>
<comment type="function">
    <text evidence="9 11">Key enzyme in the regulation of glycerol uptake and metabolism. Catalyzes the phosphorylation of glycerol to yield sn-glycerol 3-phosphate.</text>
</comment>
<dbReference type="PIRSF" id="PIRSF000538">
    <property type="entry name" value="GlpK"/>
    <property type="match status" value="1"/>
</dbReference>
<feature type="binding site" evidence="11">
    <location>
        <position position="247"/>
    </location>
    <ligand>
        <name>glycerol</name>
        <dbReference type="ChEBI" id="CHEBI:17754"/>
    </ligand>
</feature>
<feature type="binding site" evidence="11">
    <location>
        <position position="417"/>
    </location>
    <ligand>
        <name>ADP</name>
        <dbReference type="ChEBI" id="CHEBI:456216"/>
    </ligand>
</feature>
<dbReference type="PANTHER" id="PTHR10196:SF69">
    <property type="entry name" value="GLYCEROL KINASE"/>
    <property type="match status" value="1"/>
</dbReference>
<feature type="binding site" evidence="11">
    <location>
        <position position="246"/>
    </location>
    <ligand>
        <name>sn-glycerol 3-phosphate</name>
        <dbReference type="ChEBI" id="CHEBI:57597"/>
    </ligand>
</feature>
<feature type="binding site" evidence="11">
    <location>
        <position position="16"/>
    </location>
    <ligand>
        <name>ATP</name>
        <dbReference type="ChEBI" id="CHEBI:30616"/>
    </ligand>
</feature>
<comment type="similarity">
    <text evidence="2 11 12">Belongs to the FGGY kinase family.</text>
</comment>
<dbReference type="Pfam" id="PF00370">
    <property type="entry name" value="FGGY_N"/>
    <property type="match status" value="1"/>
</dbReference>
<dbReference type="InterPro" id="IPR043129">
    <property type="entry name" value="ATPase_NBD"/>
</dbReference>
<dbReference type="InterPro" id="IPR018485">
    <property type="entry name" value="FGGY_C"/>
</dbReference>
<feature type="binding site" evidence="11">
    <location>
        <position position="84"/>
    </location>
    <ligand>
        <name>sn-glycerol 3-phosphate</name>
        <dbReference type="ChEBI" id="CHEBI:57597"/>
    </ligand>
</feature>
<name>A0A1G7TT11_9LACT</name>